<evidence type="ECO:0000256" key="3">
    <source>
        <dbReference type="ARBA" id="ARBA00022692"/>
    </source>
</evidence>
<evidence type="ECO:0000259" key="9">
    <source>
        <dbReference type="PROSITE" id="PS51382"/>
    </source>
</evidence>
<comment type="subcellular location">
    <subcellularLocation>
        <location evidence="1">Membrane</location>
        <topology evidence="1">Multi-pass membrane protein</topology>
    </subcellularLocation>
</comment>
<dbReference type="GO" id="GO:0005886">
    <property type="term" value="C:plasma membrane"/>
    <property type="evidence" value="ECO:0007669"/>
    <property type="project" value="TreeGrafter"/>
</dbReference>
<evidence type="ECO:0008006" key="12">
    <source>
        <dbReference type="Google" id="ProtNLM"/>
    </source>
</evidence>
<dbReference type="HOGENOM" id="CLU_006116_1_1_1"/>
<evidence type="ECO:0000259" key="8">
    <source>
        <dbReference type="PROSITE" id="PS51380"/>
    </source>
</evidence>
<dbReference type="Pfam" id="PF03105">
    <property type="entry name" value="SPX"/>
    <property type="match status" value="1"/>
</dbReference>
<dbReference type="eggNOG" id="KOG1162">
    <property type="taxonomic scope" value="Eukaryota"/>
</dbReference>
<dbReference type="InterPro" id="IPR004331">
    <property type="entry name" value="SPX_dom"/>
</dbReference>
<feature type="region of interest" description="Disordered" evidence="6">
    <location>
        <begin position="906"/>
        <end position="948"/>
    </location>
</feature>
<feature type="transmembrane region" description="Helical" evidence="7">
    <location>
        <begin position="737"/>
        <end position="759"/>
    </location>
</feature>
<evidence type="ECO:0000256" key="6">
    <source>
        <dbReference type="SAM" id="MobiDB-lite"/>
    </source>
</evidence>
<feature type="compositionally biased region" description="Polar residues" evidence="6">
    <location>
        <begin position="845"/>
        <end position="857"/>
    </location>
</feature>
<name>G3AFQ6_SPAPN</name>
<dbReference type="PROSITE" id="PS51382">
    <property type="entry name" value="SPX"/>
    <property type="match status" value="1"/>
</dbReference>
<feature type="compositionally biased region" description="Acidic residues" evidence="6">
    <location>
        <begin position="916"/>
        <end position="927"/>
    </location>
</feature>
<feature type="transmembrane region" description="Helical" evidence="7">
    <location>
        <begin position="461"/>
        <end position="483"/>
    </location>
</feature>
<feature type="region of interest" description="Disordered" evidence="6">
    <location>
        <begin position="40"/>
        <end position="95"/>
    </location>
</feature>
<dbReference type="PANTHER" id="PTHR10783:SF103">
    <property type="entry name" value="SOLUTE CARRIER FAMILY 53 MEMBER 1"/>
    <property type="match status" value="1"/>
</dbReference>
<accession>G3AFQ6</accession>
<proteinExistence type="inferred from homology"/>
<dbReference type="OMA" id="GDMYCSL"/>
<evidence type="ECO:0000256" key="4">
    <source>
        <dbReference type="ARBA" id="ARBA00022989"/>
    </source>
</evidence>
<keyword evidence="4 7" id="KW-1133">Transmembrane helix</keyword>
<dbReference type="GO" id="GO:0000822">
    <property type="term" value="F:inositol hexakisphosphate binding"/>
    <property type="evidence" value="ECO:0007669"/>
    <property type="project" value="TreeGrafter"/>
</dbReference>
<dbReference type="InParanoid" id="G3AFQ6"/>
<dbReference type="KEGG" id="spaa:SPAPADRAFT_64237"/>
<dbReference type="GO" id="GO:0005794">
    <property type="term" value="C:Golgi apparatus"/>
    <property type="evidence" value="ECO:0007669"/>
    <property type="project" value="TreeGrafter"/>
</dbReference>
<dbReference type="GO" id="GO:0006817">
    <property type="term" value="P:phosphate ion transport"/>
    <property type="evidence" value="ECO:0007669"/>
    <property type="project" value="TreeGrafter"/>
</dbReference>
<reference evidence="10 11" key="1">
    <citation type="journal article" date="2011" name="Proc. Natl. Acad. Sci. U.S.A.">
        <title>Comparative genomics of xylose-fermenting fungi for enhanced biofuel production.</title>
        <authorList>
            <person name="Wohlbach D.J."/>
            <person name="Kuo A."/>
            <person name="Sato T.K."/>
            <person name="Potts K.M."/>
            <person name="Salamov A.A."/>
            <person name="LaButti K.M."/>
            <person name="Sun H."/>
            <person name="Clum A."/>
            <person name="Pangilinan J.L."/>
            <person name="Lindquist E.A."/>
            <person name="Lucas S."/>
            <person name="Lapidus A."/>
            <person name="Jin M."/>
            <person name="Gunawan C."/>
            <person name="Balan V."/>
            <person name="Dale B.E."/>
            <person name="Jeffries T.W."/>
            <person name="Zinkel R."/>
            <person name="Barry K.W."/>
            <person name="Grigoriev I.V."/>
            <person name="Gasch A.P."/>
        </authorList>
    </citation>
    <scope>NUCLEOTIDE SEQUENCE [LARGE SCALE GENOMIC DNA]</scope>
    <source>
        <strain evidence="11">NRRL Y-27907 / 11-Y1</strain>
    </source>
</reference>
<gene>
    <name evidence="10" type="ORF">SPAPADRAFT_64237</name>
</gene>
<evidence type="ECO:0000256" key="1">
    <source>
        <dbReference type="ARBA" id="ARBA00004141"/>
    </source>
</evidence>
<keyword evidence="5 7" id="KW-0472">Membrane</keyword>
<dbReference type="Proteomes" id="UP000000709">
    <property type="component" value="Unassembled WGS sequence"/>
</dbReference>
<feature type="domain" description="SPX" evidence="9">
    <location>
        <begin position="1"/>
        <end position="359"/>
    </location>
</feature>
<evidence type="ECO:0000256" key="2">
    <source>
        <dbReference type="ARBA" id="ARBA00009665"/>
    </source>
</evidence>
<evidence type="ECO:0000256" key="5">
    <source>
        <dbReference type="ARBA" id="ARBA00023136"/>
    </source>
</evidence>
<evidence type="ECO:0000313" key="11">
    <source>
        <dbReference type="Proteomes" id="UP000000709"/>
    </source>
</evidence>
<dbReference type="PROSITE" id="PS51380">
    <property type="entry name" value="EXS"/>
    <property type="match status" value="1"/>
</dbReference>
<feature type="transmembrane region" description="Helical" evidence="7">
    <location>
        <begin position="423"/>
        <end position="449"/>
    </location>
</feature>
<protein>
    <recommendedName>
        <fullName evidence="12">Protein SYG1</fullName>
    </recommendedName>
</protein>
<evidence type="ECO:0000313" key="10">
    <source>
        <dbReference type="EMBL" id="EGW35045.1"/>
    </source>
</evidence>
<dbReference type="InterPro" id="IPR004342">
    <property type="entry name" value="EXS_C"/>
</dbReference>
<keyword evidence="11" id="KW-1185">Reference proteome</keyword>
<dbReference type="CDD" id="cd14475">
    <property type="entry name" value="SPX_SYG1_like"/>
    <property type="match status" value="1"/>
</dbReference>
<comment type="similarity">
    <text evidence="2">Belongs to the SYG1 (TC 2.A.94) family.</text>
</comment>
<feature type="compositionally biased region" description="Basic residues" evidence="6">
    <location>
        <begin position="931"/>
        <end position="941"/>
    </location>
</feature>
<dbReference type="GO" id="GO:0016036">
    <property type="term" value="P:cellular response to phosphate starvation"/>
    <property type="evidence" value="ECO:0007669"/>
    <property type="project" value="TreeGrafter"/>
</dbReference>
<dbReference type="STRING" id="619300.G3AFQ6"/>
<organism evidence="11">
    <name type="scientific">Spathaspora passalidarum (strain NRRL Y-27907 / 11-Y1)</name>
    <dbReference type="NCBI Taxonomy" id="619300"/>
    <lineage>
        <taxon>Eukaryota</taxon>
        <taxon>Fungi</taxon>
        <taxon>Dikarya</taxon>
        <taxon>Ascomycota</taxon>
        <taxon>Saccharomycotina</taxon>
        <taxon>Pichiomycetes</taxon>
        <taxon>Debaryomycetaceae</taxon>
        <taxon>Spathaspora</taxon>
    </lineage>
</organism>
<dbReference type="RefSeq" id="XP_007372457.1">
    <property type="nucleotide sequence ID" value="XM_007372395.1"/>
</dbReference>
<feature type="transmembrane region" description="Helical" evidence="7">
    <location>
        <begin position="507"/>
        <end position="526"/>
    </location>
</feature>
<feature type="transmembrane region" description="Helical" evidence="7">
    <location>
        <begin position="694"/>
        <end position="717"/>
    </location>
</feature>
<feature type="transmembrane region" description="Helical" evidence="7">
    <location>
        <begin position="541"/>
        <end position="559"/>
    </location>
</feature>
<dbReference type="AlphaFoldDB" id="G3AFQ6"/>
<feature type="region of interest" description="Disordered" evidence="6">
    <location>
        <begin position="258"/>
        <end position="292"/>
    </location>
</feature>
<dbReference type="PANTHER" id="PTHR10783">
    <property type="entry name" value="XENOTROPIC AND POLYTROPIC RETROVIRUS RECEPTOR 1-RELATED"/>
    <property type="match status" value="1"/>
</dbReference>
<dbReference type="Pfam" id="PF03124">
    <property type="entry name" value="EXS"/>
    <property type="match status" value="1"/>
</dbReference>
<dbReference type="EMBL" id="GL996499">
    <property type="protein sequence ID" value="EGW35045.1"/>
    <property type="molecule type" value="Genomic_DNA"/>
</dbReference>
<dbReference type="GeneID" id="18874965"/>
<dbReference type="OrthoDB" id="9970435at2759"/>
<sequence length="948" mass="110388">MKFGESLSEGLVPEWHDQYVDYKAGKKLIKKLVSLREEQQSGYNTDDSKKAAQDTTPLLEAQEERNRYTGVEDIITDEPLSPNRNFTSSDGEDLTEFPTRPKLKVRARSVFGFDSFNLGRDKSEDYTHISEKFNSWLESELVKVNTFFSEKEQDVYERFLLLQDQLYQLRDHKLSIIKERTQQQRGPSPKISNKFPFQNRLSLQELNRLELPSLPSGTFLKKLGRRRNESTGDDISLHTDDSVDVNYAENRIRNGLTDLGADDQSLGSDVEVDIPDRPRPPETAEQARQSQRRDYVVKKQHFGVPYLFARRQLKDAILEHYRSLALLRSYKTLNRTAFRKITKKYDKLLKKDTMKAFMNRIDNHAYFLTSDLVDKLINQVEESYIAFFDPETKDRKHSLEKLKSIAYALNASEMKPPNFYSEFFTSGFALGFGIPLLGTAIYVAIHNIITGLLPEGKYLLQIWAGFFLLMLMFILFGVNLAVFDKYKINYKFIFEFNMSTVMNYKQFWLLPSLGFALLCILTWFSVHDFWPSAFAGRDWPWLYLGIIVLVFIWPGNQFYSSSRRWLQVALWRLLLSGFYPVEFRDFFLGDIVCSLTYTMGNISFFFCIYAHHWNGALSGNPGEDNVCGSGKSRLMGFCSTLPSIWRFLQCVRRYMDTGDWFPHLANMMKYTMSALYQITLSMYRIERNNANKSTFILFACINSLYTSAWDIFMDWSLMQSGSKNFLLRDHLFYKRPIYYYSAMIVDVILRFQWIFYAFFSHQIQQSAVTSFCIAVAEIIRRFIWIFFRMENEHCSNVILFRASKDTPLPYSISPKVQRAIKKLVMLKYTTEPLLVEQVSTQPQETVGVTQTPYSTGSLARDEEEIDSDEVSQIRLDTVRSALPQLTRRKSTFQTISESLHTAHIKDFQRRKVATQADDESDDEDEEESLHAAHRTSSRHSNRSSGRDM</sequence>
<keyword evidence="3 7" id="KW-0812">Transmembrane</keyword>
<dbReference type="FunCoup" id="G3AFQ6">
    <property type="interactions" value="539"/>
</dbReference>
<feature type="domain" description="EXS" evidence="8">
    <location>
        <begin position="626"/>
        <end position="820"/>
    </location>
</feature>
<feature type="region of interest" description="Disordered" evidence="6">
    <location>
        <begin position="845"/>
        <end position="866"/>
    </location>
</feature>
<evidence type="ECO:0000256" key="7">
    <source>
        <dbReference type="SAM" id="Phobius"/>
    </source>
</evidence>